<gene>
    <name evidence="1" type="ORF">SDC9_191203</name>
</gene>
<comment type="caution">
    <text evidence="1">The sequence shown here is derived from an EMBL/GenBank/DDBJ whole genome shotgun (WGS) entry which is preliminary data.</text>
</comment>
<organism evidence="1">
    <name type="scientific">bioreactor metagenome</name>
    <dbReference type="NCBI Taxonomy" id="1076179"/>
    <lineage>
        <taxon>unclassified sequences</taxon>
        <taxon>metagenomes</taxon>
        <taxon>ecological metagenomes</taxon>
    </lineage>
</organism>
<evidence type="ECO:0000313" key="1">
    <source>
        <dbReference type="EMBL" id="MPN43643.1"/>
    </source>
</evidence>
<dbReference type="AlphaFoldDB" id="A0A645I890"/>
<proteinExistence type="predicted"/>
<accession>A0A645I890</accession>
<reference evidence="1" key="1">
    <citation type="submission" date="2019-08" db="EMBL/GenBank/DDBJ databases">
        <authorList>
            <person name="Kucharzyk K."/>
            <person name="Murdoch R.W."/>
            <person name="Higgins S."/>
            <person name="Loffler F."/>
        </authorList>
    </citation>
    <scope>NUCLEOTIDE SEQUENCE</scope>
</reference>
<name>A0A645I890_9ZZZZ</name>
<sequence length="137" mass="15962">MISVLPKFHEINTKEQRAKVNNFNMTAAQLGDVYSSYAIGVLLMRNDIPLAMKNLEISEWYRNSDEKANVYYYLSIALFLSNKEKVALEIFQQQKNRDLKIGVNNYRIVPDLIAKYCIKYDAVNTQCSEFLKNNPFH</sequence>
<dbReference type="EMBL" id="VSSQ01102162">
    <property type="protein sequence ID" value="MPN43643.1"/>
    <property type="molecule type" value="Genomic_DNA"/>
</dbReference>
<protein>
    <submittedName>
        <fullName evidence="1">Uncharacterized protein</fullName>
    </submittedName>
</protein>